<feature type="transmembrane region" description="Helical" evidence="1">
    <location>
        <begin position="173"/>
        <end position="193"/>
    </location>
</feature>
<dbReference type="Proteomes" id="UP000184526">
    <property type="component" value="Unassembled WGS sequence"/>
</dbReference>
<dbReference type="SUPFAM" id="SSF158560">
    <property type="entry name" value="BH3980-like"/>
    <property type="match status" value="1"/>
</dbReference>
<keyword evidence="1" id="KW-0812">Transmembrane</keyword>
<organism evidence="2 3">
    <name type="scientific">Clostridium collagenovorans DSM 3089</name>
    <dbReference type="NCBI Taxonomy" id="1121306"/>
    <lineage>
        <taxon>Bacteria</taxon>
        <taxon>Bacillati</taxon>
        <taxon>Bacillota</taxon>
        <taxon>Clostridia</taxon>
        <taxon>Eubacteriales</taxon>
        <taxon>Clostridiaceae</taxon>
        <taxon>Clostridium</taxon>
    </lineage>
</organism>
<proteinExistence type="predicted"/>
<feature type="transmembrane region" description="Helical" evidence="1">
    <location>
        <begin position="123"/>
        <end position="144"/>
    </location>
</feature>
<dbReference type="EMBL" id="FQXP01000003">
    <property type="protein sequence ID" value="SHH37472.1"/>
    <property type="molecule type" value="Genomic_DNA"/>
</dbReference>
<protein>
    <submittedName>
        <fullName evidence="2">Uncharacterized protein</fullName>
    </submittedName>
</protein>
<reference evidence="2 3" key="1">
    <citation type="submission" date="2016-11" db="EMBL/GenBank/DDBJ databases">
        <authorList>
            <person name="Jaros S."/>
            <person name="Januszkiewicz K."/>
            <person name="Wedrychowicz H."/>
        </authorList>
    </citation>
    <scope>NUCLEOTIDE SEQUENCE [LARGE SCALE GENOMIC DNA]</scope>
    <source>
        <strain evidence="2 3">DSM 3089</strain>
    </source>
</reference>
<sequence>MFTALKLKKIRVKEQRKLDKKNLALYKNITSHMKESNLTSDEKEEVLQQIMDMMLQAQKEDKSIDLFIGDDYEVFCNSIIEEFNNSKNVVYKILNYIQKYLIETVLILIVMVLGTFIKNSSFPTSITVDQFILASAISIAIIPFSKNKEMQSVLIPVSEKINFSFRKVKNQNASFIVLMVILISRFGLMEFFAPEFLNFNLIFSIIALGALLIIATIEIYKKAYNKV</sequence>
<name>A0A1M5SFU8_9CLOT</name>
<dbReference type="OrthoDB" id="1655249at2"/>
<feature type="transmembrane region" description="Helical" evidence="1">
    <location>
        <begin position="100"/>
        <end position="117"/>
    </location>
</feature>
<keyword evidence="1" id="KW-0472">Membrane</keyword>
<evidence type="ECO:0000313" key="3">
    <source>
        <dbReference type="Proteomes" id="UP000184526"/>
    </source>
</evidence>
<keyword evidence="1" id="KW-1133">Transmembrane helix</keyword>
<dbReference type="RefSeq" id="WP_072829068.1">
    <property type="nucleotide sequence ID" value="NZ_FQXP01000003.1"/>
</dbReference>
<accession>A0A1M5SFU8</accession>
<evidence type="ECO:0000256" key="1">
    <source>
        <dbReference type="SAM" id="Phobius"/>
    </source>
</evidence>
<dbReference type="Gene3D" id="1.10.1900.10">
    <property type="entry name" value="c-terminal domain of poly(a) binding protein"/>
    <property type="match status" value="1"/>
</dbReference>
<evidence type="ECO:0000313" key="2">
    <source>
        <dbReference type="EMBL" id="SHH37472.1"/>
    </source>
</evidence>
<gene>
    <name evidence="2" type="ORF">SAMN02745196_00156</name>
</gene>
<dbReference type="AlphaFoldDB" id="A0A1M5SFU8"/>
<keyword evidence="3" id="KW-1185">Reference proteome</keyword>
<feature type="transmembrane region" description="Helical" evidence="1">
    <location>
        <begin position="199"/>
        <end position="220"/>
    </location>
</feature>